<evidence type="ECO:0000313" key="2">
    <source>
        <dbReference type="Proteomes" id="UP001314181"/>
    </source>
</evidence>
<dbReference type="EMBL" id="CAWVOK010000011">
    <property type="protein sequence ID" value="CAK8162574.1"/>
    <property type="molecule type" value="Genomic_DNA"/>
</dbReference>
<evidence type="ECO:0000313" key="1">
    <source>
        <dbReference type="EMBL" id="CAK8162574.1"/>
    </source>
</evidence>
<reference evidence="1 2" key="1">
    <citation type="submission" date="2024-01" db="EMBL/GenBank/DDBJ databases">
        <authorList>
            <person name="Kunselman E."/>
        </authorList>
    </citation>
    <scope>NUCLEOTIDE SEQUENCE [LARGE SCALE GENOMIC DNA]</scope>
    <source>
        <strain evidence="1">2 abalone samples</strain>
    </source>
</reference>
<sequence>MLNNSVTLNSCMSSFDIDTSDIFLPIIDSPIEPQAVVNSSIDSLLGI</sequence>
<proteinExistence type="predicted"/>
<protein>
    <submittedName>
        <fullName evidence="1">Uncharacterized protein</fullName>
    </submittedName>
</protein>
<gene>
    <name evidence="1" type="ORF">CAXC1_10001</name>
</gene>
<comment type="caution">
    <text evidence="1">The sequence shown here is derived from an EMBL/GenBank/DDBJ whole genome shotgun (WGS) entry which is preliminary data.</text>
</comment>
<name>A0ABP0ESF2_9RICK</name>
<organism evidence="1 2">
    <name type="scientific">Candidatus Xenohaliotis californiensis</name>
    <dbReference type="NCBI Taxonomy" id="84677"/>
    <lineage>
        <taxon>Bacteria</taxon>
        <taxon>Pseudomonadati</taxon>
        <taxon>Pseudomonadota</taxon>
        <taxon>Alphaproteobacteria</taxon>
        <taxon>Rickettsiales</taxon>
        <taxon>Anaplasmataceae</taxon>
        <taxon>Candidatus Xenohaliotis</taxon>
    </lineage>
</organism>
<dbReference type="Proteomes" id="UP001314181">
    <property type="component" value="Unassembled WGS sequence"/>
</dbReference>
<keyword evidence="2" id="KW-1185">Reference proteome</keyword>
<accession>A0ABP0ESF2</accession>